<dbReference type="InterPro" id="IPR039697">
    <property type="entry name" value="Alcohol_dehydrogenase_Fe"/>
</dbReference>
<name>A0ABW4YQF8_9BACL</name>
<evidence type="ECO:0000259" key="11">
    <source>
        <dbReference type="Pfam" id="PF00465"/>
    </source>
</evidence>
<gene>
    <name evidence="13" type="primary">adhE</name>
    <name evidence="13" type="synonym">adhC</name>
    <name evidence="13" type="ORF">ACFSJH_18425</name>
</gene>
<proteinExistence type="inferred from homology"/>
<dbReference type="RefSeq" id="WP_377774955.1">
    <property type="nucleotide sequence ID" value="NZ_JBHUHO010000046.1"/>
</dbReference>
<dbReference type="InterPro" id="IPR001670">
    <property type="entry name" value="ADH_Fe/GldA"/>
</dbReference>
<dbReference type="EMBL" id="JBHUHO010000046">
    <property type="protein sequence ID" value="MFD2117709.1"/>
    <property type="molecule type" value="Genomic_DNA"/>
</dbReference>
<dbReference type="PANTHER" id="PTHR11496">
    <property type="entry name" value="ALCOHOL DEHYDROGENASE"/>
    <property type="match status" value="1"/>
</dbReference>
<dbReference type="NCBIfam" id="NF010378">
    <property type="entry name" value="PRK13805.1"/>
    <property type="match status" value="1"/>
</dbReference>
<dbReference type="Pfam" id="PF00171">
    <property type="entry name" value="Aldedh"/>
    <property type="match status" value="1"/>
</dbReference>
<evidence type="ECO:0000256" key="5">
    <source>
        <dbReference type="ARBA" id="ARBA00023268"/>
    </source>
</evidence>
<dbReference type="Gene3D" id="3.40.605.10">
    <property type="entry name" value="Aldehyde Dehydrogenase, Chain A, domain 1"/>
    <property type="match status" value="1"/>
</dbReference>
<evidence type="ECO:0000256" key="6">
    <source>
        <dbReference type="ARBA" id="ARBA00035641"/>
    </source>
</evidence>
<evidence type="ECO:0000256" key="8">
    <source>
        <dbReference type="PIRNR" id="PIRNR000111"/>
    </source>
</evidence>
<dbReference type="Gene3D" id="3.40.50.1970">
    <property type="match status" value="1"/>
</dbReference>
<sequence length="867" mass="96141">MAAKDWGTHANQATAASQSQTDVLVSRAKQAQEQFMSLSQEQIDNIIQKMALAGLNQHMQLAKLAVDETGKGIYEDKITKNIMATETIYQHLKHDKTVGVIETNEYENYNVIAEPVGVIAGMIPYTDPTSFTMFKALMAIKTRNPIIFVFHSRAEESSRRAAQYLLAAALEAGAPKDCIQWLDKPDEKQVDLLIAHPDVALILASGDETMIRRVHRTGKPTLGLSPSNVPCYIDRTADLKQAVTDLVLSKTFDNGMPSASEQAVIIDEAIYPTMKHMMQALGCYFVNEAEKERLSQLFTNMRHSDELIGQSAWSIAERAKIEVPAHTIILVAELAGVGEQYPLSAHKQFPVLACYKVADVTQGIERSMEVMNYSGIPHSAVIHSNDDQSIQQFSNLLPAIRIMINSPASLGAIGDHFSTNWPFLTLGSGNTGTSAGINSVKLLNLKRISERTTHMQWFKIPPKLYFEKGSTQYLAKIPNIHRIVIVTDKNMVELGYVKKVEYYLRRRKNAVQIEVIADVESDPSIETVQRGAAIMHRFEPDCIIALGGGSPIDAAKAMWLFYEYPDTDFQSAKMKFMNMRSKVYKYPKLGNKAQFVAIPTTSGTGSEVTSYAAISDTEHRLDKHTLLDSELTSNVAIIDPEYTYTLPASTVADAGMDVLTHGIEAYVSIMASDFTDGLAIKAIELVFDYLEHSFSTGDKVAREKMHNASTIAGMAFANAYLGICHSLAHKFGIYFKLPHGRTNAVLLPYVIAYNAQRPTKFQAYSNYNHYQADTRYANIARMLGLPARSTEEGVKSLINAIIKLNKSLGIPESFMEAGIAETEFLTVVDRLASSAFEDQCTTTNPRMPLISELVQLYHDAYYGNLSK</sequence>
<keyword evidence="5" id="KW-0511">Multifunctional enzyme</keyword>
<dbReference type="GO" id="GO:0008774">
    <property type="term" value="F:acetaldehyde dehydrogenase (acetylating) activity"/>
    <property type="evidence" value="ECO:0007669"/>
    <property type="project" value="UniProtKB-EC"/>
</dbReference>
<dbReference type="CDD" id="cd07122">
    <property type="entry name" value="ALDH_F20_ACDH"/>
    <property type="match status" value="1"/>
</dbReference>
<dbReference type="SUPFAM" id="SSF56796">
    <property type="entry name" value="Dehydroquinate synthase-like"/>
    <property type="match status" value="1"/>
</dbReference>
<dbReference type="InterPro" id="IPR056798">
    <property type="entry name" value="ADH_Fe_C"/>
</dbReference>
<dbReference type="InterPro" id="IPR034789">
    <property type="entry name" value="AAD_C"/>
</dbReference>
<evidence type="ECO:0000256" key="7">
    <source>
        <dbReference type="ARBA" id="ARBA00035645"/>
    </source>
</evidence>
<comment type="similarity">
    <text evidence="6 8">In the N-terminal section; belongs to the aldehyde dehydrogenase family.</text>
</comment>
<dbReference type="InterPro" id="IPR015590">
    <property type="entry name" value="Aldehyde_DH_dom"/>
</dbReference>
<comment type="cofactor">
    <cofactor evidence="1">
        <name>Fe(2+)</name>
        <dbReference type="ChEBI" id="CHEBI:29033"/>
    </cofactor>
</comment>
<dbReference type="Gene3D" id="1.20.1090.10">
    <property type="entry name" value="Dehydroquinate synthase-like - alpha domain"/>
    <property type="match status" value="1"/>
</dbReference>
<keyword evidence="2 8" id="KW-0560">Oxidoreductase</keyword>
<evidence type="ECO:0000313" key="13">
    <source>
        <dbReference type="EMBL" id="MFD2117709.1"/>
    </source>
</evidence>
<dbReference type="Pfam" id="PF25137">
    <property type="entry name" value="ADH_Fe_C"/>
    <property type="match status" value="1"/>
</dbReference>
<feature type="domain" description="Aldehyde dehydrogenase" evidence="10">
    <location>
        <begin position="11"/>
        <end position="408"/>
    </location>
</feature>
<organism evidence="13 14">
    <name type="scientific">Paenibacillus yanchengensis</name>
    <dbReference type="NCBI Taxonomy" id="2035833"/>
    <lineage>
        <taxon>Bacteria</taxon>
        <taxon>Bacillati</taxon>
        <taxon>Bacillota</taxon>
        <taxon>Bacilli</taxon>
        <taxon>Bacillales</taxon>
        <taxon>Paenibacillaceae</taxon>
        <taxon>Paenibacillus</taxon>
    </lineage>
</organism>
<evidence type="ECO:0000256" key="3">
    <source>
        <dbReference type="ARBA" id="ARBA00023004"/>
    </source>
</evidence>
<feature type="region of interest" description="Disordered" evidence="9">
    <location>
        <begin position="1"/>
        <end position="21"/>
    </location>
</feature>
<evidence type="ECO:0000256" key="4">
    <source>
        <dbReference type="ARBA" id="ARBA00023027"/>
    </source>
</evidence>
<comment type="similarity">
    <text evidence="7 8">In the C-terminal section; belongs to the iron-containing alcohol dehydrogenase family.</text>
</comment>
<reference evidence="14" key="1">
    <citation type="journal article" date="2019" name="Int. J. Syst. Evol. Microbiol.">
        <title>The Global Catalogue of Microorganisms (GCM) 10K type strain sequencing project: providing services to taxonomists for standard genome sequencing and annotation.</title>
        <authorList>
            <consortium name="The Broad Institute Genomics Platform"/>
            <consortium name="The Broad Institute Genome Sequencing Center for Infectious Disease"/>
            <person name="Wu L."/>
            <person name="Ma J."/>
        </authorList>
    </citation>
    <scope>NUCLEOTIDE SEQUENCE [LARGE SCALE GENOMIC DNA]</scope>
    <source>
        <strain evidence="14">GH52</strain>
    </source>
</reference>
<keyword evidence="14" id="KW-1185">Reference proteome</keyword>
<dbReference type="InterPro" id="IPR016163">
    <property type="entry name" value="Ald_DH_C"/>
</dbReference>
<evidence type="ECO:0000256" key="1">
    <source>
        <dbReference type="ARBA" id="ARBA00001954"/>
    </source>
</evidence>
<keyword evidence="4" id="KW-0520">NAD</keyword>
<evidence type="ECO:0000259" key="12">
    <source>
        <dbReference type="Pfam" id="PF25137"/>
    </source>
</evidence>
<dbReference type="CDD" id="cd08178">
    <property type="entry name" value="AAD_C"/>
    <property type="match status" value="1"/>
</dbReference>
<evidence type="ECO:0000259" key="10">
    <source>
        <dbReference type="Pfam" id="PF00171"/>
    </source>
</evidence>
<feature type="domain" description="Alcohol dehydrogenase iron-type/glycerol dehydrogenase GldA" evidence="11">
    <location>
        <begin position="461"/>
        <end position="640"/>
    </location>
</feature>
<dbReference type="Proteomes" id="UP001597362">
    <property type="component" value="Unassembled WGS sequence"/>
</dbReference>
<comment type="caution">
    <text evidence="13">The sequence shown here is derived from an EMBL/GenBank/DDBJ whole genome shotgun (WGS) entry which is preliminary data.</text>
</comment>
<dbReference type="PIRSF" id="PIRSF000111">
    <property type="entry name" value="ALDH_ADH"/>
    <property type="match status" value="1"/>
</dbReference>
<dbReference type="InterPro" id="IPR016161">
    <property type="entry name" value="Ald_DH/histidinol_DH"/>
</dbReference>
<feature type="domain" description="Fe-containing alcohol dehydrogenase-like C-terminal" evidence="12">
    <location>
        <begin position="652"/>
        <end position="861"/>
    </location>
</feature>
<dbReference type="InterPro" id="IPR016162">
    <property type="entry name" value="Ald_DH_N"/>
</dbReference>
<evidence type="ECO:0000256" key="9">
    <source>
        <dbReference type="SAM" id="MobiDB-lite"/>
    </source>
</evidence>
<dbReference type="SUPFAM" id="SSF53720">
    <property type="entry name" value="ALDH-like"/>
    <property type="match status" value="1"/>
</dbReference>
<accession>A0ABW4YQF8</accession>
<dbReference type="InterPro" id="IPR012079">
    <property type="entry name" value="Bifunc_Ald-ADH"/>
</dbReference>
<keyword evidence="3" id="KW-0408">Iron</keyword>
<dbReference type="Pfam" id="PF00465">
    <property type="entry name" value="Fe-ADH"/>
    <property type="match status" value="1"/>
</dbReference>
<evidence type="ECO:0000313" key="14">
    <source>
        <dbReference type="Proteomes" id="UP001597362"/>
    </source>
</evidence>
<dbReference type="PANTHER" id="PTHR11496:SF83">
    <property type="entry name" value="HYDROXYACID-OXOACID TRANSHYDROGENASE, MITOCHONDRIAL"/>
    <property type="match status" value="1"/>
</dbReference>
<dbReference type="GO" id="GO:0004022">
    <property type="term" value="F:alcohol dehydrogenase (NAD+) activity"/>
    <property type="evidence" value="ECO:0007669"/>
    <property type="project" value="UniProtKB-EC"/>
</dbReference>
<evidence type="ECO:0000256" key="2">
    <source>
        <dbReference type="ARBA" id="ARBA00023002"/>
    </source>
</evidence>
<feature type="compositionally biased region" description="Low complexity" evidence="9">
    <location>
        <begin position="12"/>
        <end position="21"/>
    </location>
</feature>
<dbReference type="Gene3D" id="3.40.309.10">
    <property type="entry name" value="Aldehyde Dehydrogenase, Chain A, domain 2"/>
    <property type="match status" value="1"/>
</dbReference>
<protein>
    <recommendedName>
        <fullName evidence="8">Aldehyde-alcohol dehydrogenase</fullName>
    </recommendedName>
</protein>